<evidence type="ECO:0000256" key="1">
    <source>
        <dbReference type="SAM" id="SignalP"/>
    </source>
</evidence>
<accession>A0AAV8UJS0</accession>
<evidence type="ECO:0000313" key="3">
    <source>
        <dbReference type="Proteomes" id="UP001157974"/>
    </source>
</evidence>
<dbReference type="SUPFAM" id="SSF75304">
    <property type="entry name" value="Amidase signature (AS) enzymes"/>
    <property type="match status" value="1"/>
</dbReference>
<proteinExistence type="predicted"/>
<keyword evidence="3" id="KW-1185">Reference proteome</keyword>
<evidence type="ECO:0000313" key="2">
    <source>
        <dbReference type="EMBL" id="KAJ8902609.1"/>
    </source>
</evidence>
<feature type="signal peptide" evidence="1">
    <location>
        <begin position="1"/>
        <end position="32"/>
    </location>
</feature>
<protein>
    <recommendedName>
        <fullName evidence="4">Amidase domain-containing protein</fullName>
    </recommendedName>
</protein>
<reference evidence="2 3" key="1">
    <citation type="journal article" date="2023" name="Nat. Commun.">
        <title>Origin of minicircular mitochondrial genomes in red algae.</title>
        <authorList>
            <person name="Lee Y."/>
            <person name="Cho C.H."/>
            <person name="Lee Y.M."/>
            <person name="Park S.I."/>
            <person name="Yang J.H."/>
            <person name="West J.A."/>
            <person name="Bhattacharya D."/>
            <person name="Yoon H.S."/>
        </authorList>
    </citation>
    <scope>NUCLEOTIDE SEQUENCE [LARGE SCALE GENOMIC DNA]</scope>
    <source>
        <strain evidence="2 3">CCMP1338</strain>
        <tissue evidence="2">Whole cell</tissue>
    </source>
</reference>
<dbReference type="PANTHER" id="PTHR42678:SF34">
    <property type="entry name" value="OS04G0183300 PROTEIN"/>
    <property type="match status" value="1"/>
</dbReference>
<name>A0AAV8UJS0_9RHOD</name>
<dbReference type="AlphaFoldDB" id="A0AAV8UJS0"/>
<feature type="chain" id="PRO_5043687100" description="Amidase domain-containing protein" evidence="1">
    <location>
        <begin position="33"/>
        <end position="224"/>
    </location>
</feature>
<organism evidence="2 3">
    <name type="scientific">Rhodosorus marinus</name>
    <dbReference type="NCBI Taxonomy" id="101924"/>
    <lineage>
        <taxon>Eukaryota</taxon>
        <taxon>Rhodophyta</taxon>
        <taxon>Stylonematophyceae</taxon>
        <taxon>Stylonematales</taxon>
        <taxon>Stylonemataceae</taxon>
        <taxon>Rhodosorus</taxon>
    </lineage>
</organism>
<dbReference type="Proteomes" id="UP001157974">
    <property type="component" value="Unassembled WGS sequence"/>
</dbReference>
<gene>
    <name evidence="2" type="ORF">NDN08_005929</name>
</gene>
<keyword evidence="1" id="KW-0732">Signal</keyword>
<dbReference type="Gene3D" id="3.90.1300.10">
    <property type="entry name" value="Amidase signature (AS) domain"/>
    <property type="match status" value="1"/>
</dbReference>
<dbReference type="PANTHER" id="PTHR42678">
    <property type="entry name" value="AMIDASE"/>
    <property type="match status" value="1"/>
</dbReference>
<dbReference type="EMBL" id="JAMWBK010000008">
    <property type="protein sequence ID" value="KAJ8902609.1"/>
    <property type="molecule type" value="Genomic_DNA"/>
</dbReference>
<comment type="caution">
    <text evidence="2">The sequence shown here is derived from an EMBL/GenBank/DDBJ whole genome shotgun (WGS) entry which is preliminary data.</text>
</comment>
<sequence>MPFSPTQDTLGPMGRCVHDVAMLLTVLTGVDADDPVTEWSKDYVGADYTKFLVDEAGTTDKSLGAEIVEIHADGYDLFNENEEKVLLTELKDSLDTSLPKTGRLDGILDLIEYNRKHADRVMPFFGQDVLEKTAGFPGRGDESYLAARKANVEGAQAKIDNLLETHNLDPIVALTNSCAPYVIDPLVGDNLSNVGGCSTTPAMAGYPHIRLVKKSPEKLKLSPV</sequence>
<evidence type="ECO:0008006" key="4">
    <source>
        <dbReference type="Google" id="ProtNLM"/>
    </source>
</evidence>
<dbReference type="InterPro" id="IPR036928">
    <property type="entry name" value="AS_sf"/>
</dbReference>